<keyword evidence="2" id="KW-0812">Transmembrane</keyword>
<protein>
    <submittedName>
        <fullName evidence="3">Uncharacterized protein</fullName>
    </submittedName>
</protein>
<keyword evidence="2" id="KW-1133">Transmembrane helix</keyword>
<evidence type="ECO:0000313" key="6">
    <source>
        <dbReference type="Proteomes" id="UP001302367"/>
    </source>
</evidence>
<keyword evidence="2" id="KW-0472">Membrane</keyword>
<dbReference type="Proteomes" id="UP000230605">
    <property type="component" value="Chromosome 7"/>
</dbReference>
<sequence>MSQKLPLYQEIPQGQHPNVATKKPSRFSRPLGITIAVLSLLLMGLCYISLVSHPTGWSMSTTEPSDAKESQTTVEDLSPSEDFSLPPASLSSSPEAEESASLNCKIGDLYGSCLNDIRFFQCTPDGPLTHPCPAGQRFYCTGEGTGECAPRHTDAGAGFEMVCHGKQELGACRKKAD</sequence>
<dbReference type="EMBL" id="CP134190">
    <property type="protein sequence ID" value="WPB05727.1"/>
    <property type="molecule type" value="Genomic_DNA"/>
</dbReference>
<dbReference type="OrthoDB" id="3630875at2759"/>
<feature type="region of interest" description="Disordered" evidence="1">
    <location>
        <begin position="1"/>
        <end position="24"/>
    </location>
</feature>
<gene>
    <name evidence="3" type="ORF">CB0940_09926</name>
    <name evidence="4" type="ORF">RHO25_010381</name>
</gene>
<feature type="compositionally biased region" description="Polar residues" evidence="1">
    <location>
        <begin position="57"/>
        <end position="75"/>
    </location>
</feature>
<feature type="region of interest" description="Disordered" evidence="1">
    <location>
        <begin position="57"/>
        <end position="96"/>
    </location>
</feature>
<name>A0A2G5HGI2_CERBT</name>
<keyword evidence="6" id="KW-1185">Reference proteome</keyword>
<evidence type="ECO:0000256" key="1">
    <source>
        <dbReference type="SAM" id="MobiDB-lite"/>
    </source>
</evidence>
<feature type="compositionally biased region" description="Low complexity" evidence="1">
    <location>
        <begin position="84"/>
        <end position="96"/>
    </location>
</feature>
<feature type="transmembrane region" description="Helical" evidence="2">
    <location>
        <begin position="31"/>
        <end position="50"/>
    </location>
</feature>
<accession>A0A2G5HGI2</accession>
<evidence type="ECO:0000313" key="4">
    <source>
        <dbReference type="EMBL" id="WPB05727.1"/>
    </source>
</evidence>
<evidence type="ECO:0000256" key="2">
    <source>
        <dbReference type="SAM" id="Phobius"/>
    </source>
</evidence>
<proteinExistence type="predicted"/>
<dbReference type="Proteomes" id="UP001302367">
    <property type="component" value="Chromosome 7"/>
</dbReference>
<evidence type="ECO:0000313" key="5">
    <source>
        <dbReference type="Proteomes" id="UP000230605"/>
    </source>
</evidence>
<evidence type="ECO:0000313" key="3">
    <source>
        <dbReference type="EMBL" id="PIA91639.1"/>
    </source>
</evidence>
<reference evidence="3 5" key="1">
    <citation type="submission" date="2015-10" db="EMBL/GenBank/DDBJ databases">
        <title>The cercosporin biosynthetic gene cluster was horizontally transferred to several fungal lineages and shown to be expanded in Cercospora beticola based on microsynteny with recipient genomes.</title>
        <authorList>
            <person name="De Jonge R."/>
            <person name="Ebert M.K."/>
            <person name="Suttle J.C."/>
            <person name="Jurick Ii W.M."/>
            <person name="Secor G.A."/>
            <person name="Thomma B.P."/>
            <person name="Van De Peer Y."/>
            <person name="Bolton M.D."/>
        </authorList>
    </citation>
    <scope>NUCLEOTIDE SEQUENCE [LARGE SCALE GENOMIC DNA]</scope>
    <source>
        <strain evidence="3 5">09-40</strain>
    </source>
</reference>
<dbReference type="EMBL" id="LKMD01000106">
    <property type="protein sequence ID" value="PIA91639.1"/>
    <property type="molecule type" value="Genomic_DNA"/>
</dbReference>
<reference evidence="4 6" key="2">
    <citation type="submission" date="2023-09" db="EMBL/GenBank/DDBJ databases">
        <title>Complete-Gapless Cercospora beticola genome.</title>
        <authorList>
            <person name="Wyatt N.A."/>
            <person name="Spanner R.E."/>
            <person name="Bolton M.D."/>
        </authorList>
    </citation>
    <scope>NUCLEOTIDE SEQUENCE [LARGE SCALE GENOMIC DNA]</scope>
    <source>
        <strain evidence="4">Cb09-40</strain>
    </source>
</reference>
<dbReference type="AlphaFoldDB" id="A0A2G5HGI2"/>
<organism evidence="3 5">
    <name type="scientific">Cercospora beticola</name>
    <name type="common">Sugarbeet leaf spot fungus</name>
    <dbReference type="NCBI Taxonomy" id="122368"/>
    <lineage>
        <taxon>Eukaryota</taxon>
        <taxon>Fungi</taxon>
        <taxon>Dikarya</taxon>
        <taxon>Ascomycota</taxon>
        <taxon>Pezizomycotina</taxon>
        <taxon>Dothideomycetes</taxon>
        <taxon>Dothideomycetidae</taxon>
        <taxon>Mycosphaerellales</taxon>
        <taxon>Mycosphaerellaceae</taxon>
        <taxon>Cercospora</taxon>
    </lineage>
</organism>